<feature type="compositionally biased region" description="Polar residues" evidence="1">
    <location>
        <begin position="645"/>
        <end position="660"/>
    </location>
</feature>
<feature type="region of interest" description="Disordered" evidence="1">
    <location>
        <begin position="159"/>
        <end position="274"/>
    </location>
</feature>
<dbReference type="InterPro" id="IPR006020">
    <property type="entry name" value="PTB/PI_dom"/>
</dbReference>
<sequence length="1080" mass="116423">IMNLEPIGKEPQLNDHRFRGEGVKFKCKLVGTTDVNNARVRFGLRDSVKKAQALKLNKESREHKQKIIFYTSLKGIRIVDEKTQKVQHEHPINKISFITHDPEDKKVFGYVCSQPCTTGHKLYAIKSEKPAGSVTGTLYELFQVVFRLRQEAGLTKKVPNNASQVSNGPSSQEGIYEVPYKNGNNKQATPSAQVDHEYEPVNIPVNKTDSHYKVPRTPPVQPKLSEPPSESDREGTEAAPSTGFPSSSSLLSPTFMNKDPDQVSQVSMESPFPAHDGTSADLAFFSSSVFDHAAGESGAADTVSVASADISVVRSGSVSSGSSETHSQHTKSGHSRSGSLVNQMGPNEGSQAEFATNFDDTNVWTPSFGNNDGQEGDEAPKSGSLENKVALFPPLTDAKREDQIEMPSALETSSGLESSSDPFAPSDGSTRLNEIAQPTGDNLFTESFATFEASFDKAEMKNNKENPSCYDPFAASSDLQDKDTAFGSAQQQHNSASVQDQSQEDNGDEETVDSERSDKTVEKAAVSFSWDNAFEDTNTTSQPETTQSTTTTQGQFSWIESFTSEDVETLPKADPVTSTGVFWDDTFGEAVAAEKESSNQAEEPFSWDNAFGGMVADSSNEQFDQSPFGDPFSVSSTVESSTGSIDVSQQSDQPASQHAISNDLELGGSVSNVQSELQADVPPDEALPAPASKSESDTLVSDTLGSGDQPGDLFEELKISFQGPDNQKKADIEESDESSEPEISKLSENVLFGAENASNELGADENKDTTKVMNQMDSALNLANEESPPSDTKEEEVKKEKDGNSELHIQESSFSISQRSISPTVPPPLPPRPALSAPPLPARPASFNSTLSPRISPFSPQTSTGPPASNSPHQGKRSSAKKTPPALPPRVDLNEKSQNKSSNVTEAFPDPFGGDVFGQKFNDNKVITQDETSDWATSWPNSVEVSSAGKGKDLSDPFSEDFFTNFDFPQKSSGESIKVDPFGSTKVPSEIFPSELENQDMFAQFTPGKGEGVFDSGDPFENDSFAAFPADDPFSDISDPFADKGVLGEDPFTDSPRKPQSGNAFTLNESLVASDEDSFA</sequence>
<feature type="compositionally biased region" description="Pro residues" evidence="1">
    <location>
        <begin position="824"/>
        <end position="842"/>
    </location>
</feature>
<dbReference type="SMART" id="SM00462">
    <property type="entry name" value="PTB"/>
    <property type="match status" value="1"/>
</dbReference>
<feature type="region of interest" description="Disordered" evidence="1">
    <location>
        <begin position="462"/>
        <end position="556"/>
    </location>
</feature>
<dbReference type="EMBL" id="RCHS01004364">
    <property type="protein sequence ID" value="RMX35041.1"/>
    <property type="molecule type" value="Genomic_DNA"/>
</dbReference>
<feature type="compositionally biased region" description="Polar residues" evidence="1">
    <location>
        <begin position="487"/>
        <end position="501"/>
    </location>
</feature>
<feature type="domain" description="PID" evidence="2">
    <location>
        <begin position="20"/>
        <end position="152"/>
    </location>
</feature>
<accession>A0A3M6T4E4</accession>
<dbReference type="STRING" id="46731.A0A3M6T4E4"/>
<feature type="compositionally biased region" description="Low complexity" evidence="1">
    <location>
        <begin position="810"/>
        <end position="822"/>
    </location>
</feature>
<feature type="region of interest" description="Disordered" evidence="1">
    <location>
        <begin position="406"/>
        <end position="442"/>
    </location>
</feature>
<comment type="caution">
    <text evidence="3">The sequence shown here is derived from an EMBL/GenBank/DDBJ whole genome shotgun (WGS) entry which is preliminary data.</text>
</comment>
<dbReference type="AlphaFoldDB" id="A0A3M6T4E4"/>
<feature type="compositionally biased region" description="Polar residues" evidence="1">
    <location>
        <begin position="182"/>
        <end position="192"/>
    </location>
</feature>
<dbReference type="SUPFAM" id="SSF50729">
    <property type="entry name" value="PH domain-like"/>
    <property type="match status" value="1"/>
</dbReference>
<feature type="region of interest" description="Disordered" evidence="1">
    <location>
        <begin position="592"/>
        <end position="746"/>
    </location>
</feature>
<protein>
    <recommendedName>
        <fullName evidence="2">PID domain-containing protein</fullName>
    </recommendedName>
</protein>
<feature type="compositionally biased region" description="Polar residues" evidence="1">
    <location>
        <begin position="410"/>
        <end position="432"/>
    </location>
</feature>
<feature type="compositionally biased region" description="Polar residues" evidence="1">
    <location>
        <begin position="335"/>
        <end position="373"/>
    </location>
</feature>
<feature type="compositionally biased region" description="Polar residues" evidence="1">
    <location>
        <begin position="697"/>
        <end position="706"/>
    </location>
</feature>
<feature type="compositionally biased region" description="Basic and acidic residues" evidence="1">
    <location>
        <begin position="513"/>
        <end position="522"/>
    </location>
</feature>
<gene>
    <name evidence="3" type="ORF">pdam_00022428</name>
</gene>
<feature type="compositionally biased region" description="Low complexity" evidence="1">
    <location>
        <begin position="633"/>
        <end position="644"/>
    </location>
</feature>
<evidence type="ECO:0000259" key="2">
    <source>
        <dbReference type="PROSITE" id="PS01179"/>
    </source>
</evidence>
<dbReference type="PANTHER" id="PTHR47695">
    <property type="entry name" value="PID DOMAIN-CONTAINING PROTEIN"/>
    <property type="match status" value="1"/>
</dbReference>
<dbReference type="InterPro" id="IPR011993">
    <property type="entry name" value="PH-like_dom_sf"/>
</dbReference>
<feature type="compositionally biased region" description="Basic and acidic residues" evidence="1">
    <location>
        <begin position="791"/>
        <end position="809"/>
    </location>
</feature>
<organism evidence="3 4">
    <name type="scientific">Pocillopora damicornis</name>
    <name type="common">Cauliflower coral</name>
    <name type="synonym">Millepora damicornis</name>
    <dbReference type="NCBI Taxonomy" id="46731"/>
    <lineage>
        <taxon>Eukaryota</taxon>
        <taxon>Metazoa</taxon>
        <taxon>Cnidaria</taxon>
        <taxon>Anthozoa</taxon>
        <taxon>Hexacorallia</taxon>
        <taxon>Scleractinia</taxon>
        <taxon>Astrocoeniina</taxon>
        <taxon>Pocilloporidae</taxon>
        <taxon>Pocillopora</taxon>
    </lineage>
</organism>
<dbReference type="PANTHER" id="PTHR47695:SF3">
    <property type="entry name" value="PID DOMAIN-CONTAINING PROTEIN"/>
    <property type="match status" value="1"/>
</dbReference>
<feature type="region of interest" description="Disordered" evidence="1">
    <location>
        <begin position="775"/>
        <end position="916"/>
    </location>
</feature>
<feature type="compositionally biased region" description="Polar residues" evidence="1">
    <location>
        <begin position="847"/>
        <end position="873"/>
    </location>
</feature>
<dbReference type="Pfam" id="PF00640">
    <property type="entry name" value="PID"/>
    <property type="match status" value="1"/>
</dbReference>
<dbReference type="Proteomes" id="UP000275408">
    <property type="component" value="Unassembled WGS sequence"/>
</dbReference>
<feature type="region of interest" description="Disordered" evidence="1">
    <location>
        <begin position="931"/>
        <end position="952"/>
    </location>
</feature>
<name>A0A3M6T4E4_POCDA</name>
<feature type="compositionally biased region" description="Acidic residues" evidence="1">
    <location>
        <begin position="502"/>
        <end position="512"/>
    </location>
</feature>
<feature type="region of interest" description="Disordered" evidence="1">
    <location>
        <begin position="1005"/>
        <end position="1080"/>
    </location>
</feature>
<feature type="compositionally biased region" description="Low complexity" evidence="1">
    <location>
        <begin position="241"/>
        <end position="255"/>
    </location>
</feature>
<keyword evidence="4" id="KW-1185">Reference proteome</keyword>
<feature type="non-terminal residue" evidence="3">
    <location>
        <position position="1"/>
    </location>
</feature>
<dbReference type="PROSITE" id="PS01179">
    <property type="entry name" value="PID"/>
    <property type="match status" value="1"/>
</dbReference>
<feature type="region of interest" description="Disordered" evidence="1">
    <location>
        <begin position="316"/>
        <end position="386"/>
    </location>
</feature>
<reference evidence="3 4" key="1">
    <citation type="journal article" date="2018" name="Sci. Rep.">
        <title>Comparative analysis of the Pocillopora damicornis genome highlights role of immune system in coral evolution.</title>
        <authorList>
            <person name="Cunning R."/>
            <person name="Bay R.A."/>
            <person name="Gillette P."/>
            <person name="Baker A.C."/>
            <person name="Traylor-Knowles N."/>
        </authorList>
    </citation>
    <scope>NUCLEOTIDE SEQUENCE [LARGE SCALE GENOMIC DNA]</scope>
    <source>
        <strain evidence="3">RSMAS</strain>
        <tissue evidence="3">Whole animal</tissue>
    </source>
</reference>
<feature type="compositionally biased region" description="Polar residues" evidence="1">
    <location>
        <begin position="159"/>
        <end position="173"/>
    </location>
</feature>
<proteinExistence type="predicted"/>
<dbReference type="Gene3D" id="2.30.29.30">
    <property type="entry name" value="Pleckstrin-homology domain (PH domain)/Phosphotyrosine-binding domain (PTB)"/>
    <property type="match status" value="1"/>
</dbReference>
<dbReference type="OrthoDB" id="5988998at2759"/>
<evidence type="ECO:0000256" key="1">
    <source>
        <dbReference type="SAM" id="MobiDB-lite"/>
    </source>
</evidence>
<evidence type="ECO:0000313" key="4">
    <source>
        <dbReference type="Proteomes" id="UP000275408"/>
    </source>
</evidence>
<feature type="compositionally biased region" description="Polar residues" evidence="1">
    <location>
        <begin position="931"/>
        <end position="945"/>
    </location>
</feature>
<feature type="compositionally biased region" description="Polar residues" evidence="1">
    <location>
        <begin position="1058"/>
        <end position="1071"/>
    </location>
</feature>
<evidence type="ECO:0000313" key="3">
    <source>
        <dbReference type="EMBL" id="RMX35041.1"/>
    </source>
</evidence>
<dbReference type="GO" id="GO:0005737">
    <property type="term" value="C:cytoplasm"/>
    <property type="evidence" value="ECO:0007669"/>
    <property type="project" value="TreeGrafter"/>
</dbReference>
<feature type="compositionally biased region" description="Low complexity" evidence="1">
    <location>
        <begin position="537"/>
        <end position="556"/>
    </location>
</feature>